<keyword evidence="3" id="KW-1185">Reference proteome</keyword>
<comment type="caution">
    <text evidence="2">The sequence shown here is derived from an EMBL/GenBank/DDBJ whole genome shotgun (WGS) entry which is preliminary data.</text>
</comment>
<dbReference type="Pfam" id="PF09954">
    <property type="entry name" value="DUF2188"/>
    <property type="match status" value="1"/>
</dbReference>
<evidence type="ECO:0000313" key="3">
    <source>
        <dbReference type="Proteomes" id="UP001238088"/>
    </source>
</evidence>
<feature type="compositionally biased region" description="Basic and acidic residues" evidence="1">
    <location>
        <begin position="71"/>
        <end position="97"/>
    </location>
</feature>
<organism evidence="2 3">
    <name type="scientific">Cytobacillus purgationiresistens</name>
    <dbReference type="NCBI Taxonomy" id="863449"/>
    <lineage>
        <taxon>Bacteria</taxon>
        <taxon>Bacillati</taxon>
        <taxon>Bacillota</taxon>
        <taxon>Bacilli</taxon>
        <taxon>Bacillales</taxon>
        <taxon>Bacillaceae</taxon>
        <taxon>Cytobacillus</taxon>
    </lineage>
</organism>
<accession>A0ABU0AF10</accession>
<reference evidence="2 3" key="1">
    <citation type="submission" date="2023-07" db="EMBL/GenBank/DDBJ databases">
        <title>Genomic Encyclopedia of Type Strains, Phase IV (KMG-IV): sequencing the most valuable type-strain genomes for metagenomic binning, comparative biology and taxonomic classification.</title>
        <authorList>
            <person name="Goeker M."/>
        </authorList>
    </citation>
    <scope>NUCLEOTIDE SEQUENCE [LARGE SCALE GENOMIC DNA]</scope>
    <source>
        <strain evidence="2 3">DSM 23494</strain>
    </source>
</reference>
<sequence length="151" mass="17112">MPWNTNNYPDSLKNLDTAIRKKTIEIGNAMMKDGYDEGRAIPIAINQAKEWHNNADQKEINKIIQASDKNLQSDEKSQDSGAQRMDEGQHVLPHKDGWAVQTDNGKRPSGVFETKEAAINRAREIAQKKETHLIIHSQDGDIQEKTSYETK</sequence>
<dbReference type="Proteomes" id="UP001238088">
    <property type="component" value="Unassembled WGS sequence"/>
</dbReference>
<protein>
    <submittedName>
        <fullName evidence="2">Uncharacterized protein YdaT</fullName>
    </submittedName>
</protein>
<gene>
    <name evidence="2" type="ORF">J2S17_001716</name>
</gene>
<evidence type="ECO:0000256" key="1">
    <source>
        <dbReference type="SAM" id="MobiDB-lite"/>
    </source>
</evidence>
<feature type="region of interest" description="Disordered" evidence="1">
    <location>
        <begin position="126"/>
        <end position="151"/>
    </location>
</feature>
<evidence type="ECO:0000313" key="2">
    <source>
        <dbReference type="EMBL" id="MDQ0269844.1"/>
    </source>
</evidence>
<feature type="region of interest" description="Disordered" evidence="1">
    <location>
        <begin position="67"/>
        <end position="113"/>
    </location>
</feature>
<name>A0ABU0AF10_9BACI</name>
<dbReference type="RefSeq" id="WP_307473735.1">
    <property type="nucleotide sequence ID" value="NZ_JAUSUB010000005.1"/>
</dbReference>
<dbReference type="EMBL" id="JAUSUB010000005">
    <property type="protein sequence ID" value="MDQ0269844.1"/>
    <property type="molecule type" value="Genomic_DNA"/>
</dbReference>
<proteinExistence type="predicted"/>
<dbReference type="InterPro" id="IPR018691">
    <property type="entry name" value="DUF2188"/>
</dbReference>